<reference evidence="3" key="1">
    <citation type="submission" date="2021-01" db="EMBL/GenBank/DDBJ databases">
        <title>Description of Breznakiella homolactica.</title>
        <authorList>
            <person name="Song Y."/>
            <person name="Brune A."/>
        </authorList>
    </citation>
    <scope>NUCLEOTIDE SEQUENCE</scope>
    <source>
        <strain evidence="3">RmG30</strain>
    </source>
</reference>
<gene>
    <name evidence="3" type="ORF">JFL75_16385</name>
</gene>
<dbReference type="PRINTS" id="PR00080">
    <property type="entry name" value="SDRFAMILY"/>
</dbReference>
<dbReference type="AlphaFoldDB" id="A0A7T8BA12"/>
<evidence type="ECO:0000256" key="1">
    <source>
        <dbReference type="ARBA" id="ARBA00006484"/>
    </source>
</evidence>
<dbReference type="Proteomes" id="UP000595917">
    <property type="component" value="Chromosome"/>
</dbReference>
<dbReference type="PANTHER" id="PTHR43639:SF1">
    <property type="entry name" value="SHORT-CHAIN DEHYDROGENASE_REDUCTASE FAMILY PROTEIN"/>
    <property type="match status" value="1"/>
</dbReference>
<protein>
    <submittedName>
        <fullName evidence="3">SDR family oxidoreductase</fullName>
    </submittedName>
</protein>
<dbReference type="KEGG" id="bhc:JFL75_16385"/>
<name>A0A7T8BA12_9SPIR</name>
<evidence type="ECO:0000256" key="2">
    <source>
        <dbReference type="ARBA" id="ARBA00023002"/>
    </source>
</evidence>
<dbReference type="SUPFAM" id="SSF51735">
    <property type="entry name" value="NAD(P)-binding Rossmann-fold domains"/>
    <property type="match status" value="1"/>
</dbReference>
<dbReference type="Pfam" id="PF13561">
    <property type="entry name" value="adh_short_C2"/>
    <property type="match status" value="1"/>
</dbReference>
<keyword evidence="4" id="KW-1185">Reference proteome</keyword>
<dbReference type="RefSeq" id="WP_215625801.1">
    <property type="nucleotide sequence ID" value="NZ_CP067089.2"/>
</dbReference>
<dbReference type="GO" id="GO:0016491">
    <property type="term" value="F:oxidoreductase activity"/>
    <property type="evidence" value="ECO:0007669"/>
    <property type="project" value="UniProtKB-KW"/>
</dbReference>
<dbReference type="Gene3D" id="3.40.50.720">
    <property type="entry name" value="NAD(P)-binding Rossmann-like Domain"/>
    <property type="match status" value="1"/>
</dbReference>
<comment type="similarity">
    <text evidence="1">Belongs to the short-chain dehydrogenases/reductases (SDR) family.</text>
</comment>
<dbReference type="PRINTS" id="PR00081">
    <property type="entry name" value="GDHRDH"/>
</dbReference>
<evidence type="ECO:0000313" key="4">
    <source>
        <dbReference type="Proteomes" id="UP000595917"/>
    </source>
</evidence>
<dbReference type="FunFam" id="3.40.50.720:FF:000084">
    <property type="entry name" value="Short-chain dehydrogenase reductase"/>
    <property type="match status" value="1"/>
</dbReference>
<dbReference type="InterPro" id="IPR002347">
    <property type="entry name" value="SDR_fam"/>
</dbReference>
<evidence type="ECO:0000313" key="3">
    <source>
        <dbReference type="EMBL" id="QQO08495.1"/>
    </source>
</evidence>
<dbReference type="InterPro" id="IPR036291">
    <property type="entry name" value="NAD(P)-bd_dom_sf"/>
</dbReference>
<dbReference type="CDD" id="cd05233">
    <property type="entry name" value="SDR_c"/>
    <property type="match status" value="1"/>
</dbReference>
<proteinExistence type="inferred from homology"/>
<accession>A0A7T8BA12</accession>
<dbReference type="PANTHER" id="PTHR43639">
    <property type="entry name" value="OXIDOREDUCTASE, SHORT-CHAIN DEHYDROGENASE/REDUCTASE FAMILY (AFU_ORTHOLOGUE AFUA_5G02870)"/>
    <property type="match status" value="1"/>
</dbReference>
<dbReference type="EMBL" id="CP067089">
    <property type="protein sequence ID" value="QQO08495.1"/>
    <property type="molecule type" value="Genomic_DNA"/>
</dbReference>
<keyword evidence="2" id="KW-0560">Oxidoreductase</keyword>
<sequence>MDCRKAIVTGGNSGIGREIVYRLAEAGYDLAFSYIGGDEKAEEILKTVGEQYGRRCYMFRADFCDKNTPGDFAAEAVDRLGGIDLMVNNASITDKHGGVLTYSDENMDLVMAANFRAYMVCIRTAARYMVKHGTAGNIINITSTRAVRAHSNDFMYGSMKAAVERASQSIALELAPYGIRVNCIAPGAVAVRTREELESRGLDSETIDARINLGTKIPLGRIGAPGDIADTVLFLASEAASYITGTVIRVDGGLILPGIPEVPPKEDEVDLGWTRFRKILPEEIDL</sequence>
<organism evidence="3 4">
    <name type="scientific">Breznakiella homolactica</name>
    <dbReference type="NCBI Taxonomy" id="2798577"/>
    <lineage>
        <taxon>Bacteria</taxon>
        <taxon>Pseudomonadati</taxon>
        <taxon>Spirochaetota</taxon>
        <taxon>Spirochaetia</taxon>
        <taxon>Spirochaetales</taxon>
        <taxon>Breznakiellaceae</taxon>
        <taxon>Breznakiella</taxon>
    </lineage>
</organism>